<dbReference type="RefSeq" id="WP_216519055.1">
    <property type="nucleotide sequence ID" value="NZ_JAHLPM010000007.1"/>
</dbReference>
<dbReference type="EC" id="3.4.23.-" evidence="1"/>
<protein>
    <recommendedName>
        <fullName evidence="1">Sporulation sigma-E factor-processing peptidase</fullName>
        <ecNumber evidence="1">3.4.23.-</ecNumber>
    </recommendedName>
    <alternativeName>
        <fullName evidence="1">Membrane-associated aspartic protease</fullName>
    </alternativeName>
    <alternativeName>
        <fullName evidence="1">Stage II sporulation protein GA</fullName>
    </alternativeName>
</protein>
<proteinExistence type="inferred from homology"/>
<feature type="transmembrane region" description="Helical" evidence="2">
    <location>
        <begin position="6"/>
        <end position="23"/>
    </location>
</feature>
<feature type="transmembrane region" description="Helical" evidence="2">
    <location>
        <begin position="128"/>
        <end position="149"/>
    </location>
</feature>
<keyword evidence="1" id="KW-0378">Hydrolase</keyword>
<feature type="transmembrane region" description="Helical" evidence="2">
    <location>
        <begin position="90"/>
        <end position="108"/>
    </location>
</feature>
<feature type="transmembrane region" description="Helical" evidence="2">
    <location>
        <begin position="61"/>
        <end position="78"/>
    </location>
</feature>
<evidence type="ECO:0000313" key="4">
    <source>
        <dbReference type="Proteomes" id="UP000749471"/>
    </source>
</evidence>
<dbReference type="Proteomes" id="UP000749471">
    <property type="component" value="Unassembled WGS sequence"/>
</dbReference>
<reference evidence="3 4" key="1">
    <citation type="submission" date="2021-06" db="EMBL/GenBank/DDBJ databases">
        <authorList>
            <person name="Sun Q."/>
            <person name="Li D."/>
        </authorList>
    </citation>
    <scope>NUCLEOTIDE SEQUENCE [LARGE SCALE GENOMIC DNA]</scope>
    <source>
        <strain evidence="3 4">MSJ-40</strain>
    </source>
</reference>
<sequence length="302" mass="34557">MYIFAEYLLIENAIINYIILYVAKSITRTKTTRLRMLLAAIVGSIYTLVFFFPSLQFMTKFSIKFCLSILIIILAFNPNRLNLFLKQISAFYVVSFIFAGASIGIYFISNNTPNSIFKLNIKGFPVKYLILGIVVATILIKNILKYYFVKVNKENYLTKVTVALNQKKAYFTALIDTGNSLKEPITKTPVIIAEFEALDYILPSNVIEMYMNNRDKDLEHMGKIMDEVKDKMVLRLIPYKSIGNTNGMIIGFKPDYVVISFKDGRKEINKDIIVGIYNEKLSTDHQYNGLLHPEILGQGEQI</sequence>
<keyword evidence="1" id="KW-1003">Cell membrane</keyword>
<dbReference type="NCBIfam" id="TIGR02854">
    <property type="entry name" value="spore_II_GA"/>
    <property type="match status" value="1"/>
</dbReference>
<organism evidence="3 4">
    <name type="scientific">Tissierella simiarum</name>
    <dbReference type="NCBI Taxonomy" id="2841534"/>
    <lineage>
        <taxon>Bacteria</taxon>
        <taxon>Bacillati</taxon>
        <taxon>Bacillota</taxon>
        <taxon>Tissierellia</taxon>
        <taxon>Tissierellales</taxon>
        <taxon>Tissierellaceae</taxon>
        <taxon>Tissierella</taxon>
    </lineage>
</organism>
<keyword evidence="2" id="KW-1133">Transmembrane helix</keyword>
<dbReference type="EMBL" id="JAHLPM010000007">
    <property type="protein sequence ID" value="MBU5438168.1"/>
    <property type="molecule type" value="Genomic_DNA"/>
</dbReference>
<feature type="transmembrane region" description="Helical" evidence="2">
    <location>
        <begin position="35"/>
        <end position="55"/>
    </location>
</feature>
<gene>
    <name evidence="3" type="primary">spoIIGA</name>
    <name evidence="3" type="ORF">KQI42_09120</name>
</gene>
<keyword evidence="2" id="KW-0812">Transmembrane</keyword>
<evidence type="ECO:0000256" key="1">
    <source>
        <dbReference type="PIRNR" id="PIRNR018571"/>
    </source>
</evidence>
<evidence type="ECO:0000256" key="2">
    <source>
        <dbReference type="SAM" id="Phobius"/>
    </source>
</evidence>
<name>A0ABS6E5G5_9FIRM</name>
<keyword evidence="1" id="KW-0064">Aspartyl protease</keyword>
<evidence type="ECO:0000313" key="3">
    <source>
        <dbReference type="EMBL" id="MBU5438168.1"/>
    </source>
</evidence>
<keyword evidence="4" id="KW-1185">Reference proteome</keyword>
<dbReference type="InterPro" id="IPR005081">
    <property type="entry name" value="SpoIIGA"/>
</dbReference>
<dbReference type="PIRSF" id="PIRSF018571">
    <property type="entry name" value="SpoIIGA"/>
    <property type="match status" value="1"/>
</dbReference>
<dbReference type="Pfam" id="PF03419">
    <property type="entry name" value="Peptidase_U4"/>
    <property type="match status" value="1"/>
</dbReference>
<keyword evidence="1" id="KW-0749">Sporulation</keyword>
<keyword evidence="1" id="KW-0645">Protease</keyword>
<comment type="similarity">
    <text evidence="1">Belongs to the peptidase U4 family.</text>
</comment>
<comment type="caution">
    <text evidence="3">The sequence shown here is derived from an EMBL/GenBank/DDBJ whole genome shotgun (WGS) entry which is preliminary data.</text>
</comment>
<comment type="function">
    <text evidence="1">Probable aspartic protease that is responsible for the proteolytic cleavage of the RNA polymerase sigma E factor (SigE/spoIIGB) to yield the active peptide in the mother cell during sporulation. Responds to a signal from the forespore that is triggered by the extracellular signal protein SpoIIR.</text>
</comment>
<accession>A0ABS6E5G5</accession>
<comment type="subcellular location">
    <subcellularLocation>
        <location evidence="1">Cell membrane</location>
    </subcellularLocation>
</comment>
<keyword evidence="1 2" id="KW-0472">Membrane</keyword>